<dbReference type="SUPFAM" id="SSF47413">
    <property type="entry name" value="lambda repressor-like DNA-binding domains"/>
    <property type="match status" value="1"/>
</dbReference>
<proteinExistence type="predicted"/>
<name>A0A174DL41_9CLOT</name>
<feature type="domain" description="HTH cro/C1-type" evidence="4">
    <location>
        <begin position="16"/>
        <end position="70"/>
    </location>
</feature>
<organism evidence="5 6">
    <name type="scientific">Clostridium disporicum</name>
    <dbReference type="NCBI Taxonomy" id="84024"/>
    <lineage>
        <taxon>Bacteria</taxon>
        <taxon>Bacillati</taxon>
        <taxon>Bacillota</taxon>
        <taxon>Clostridia</taxon>
        <taxon>Eubacteriales</taxon>
        <taxon>Clostridiaceae</taxon>
        <taxon>Clostridium</taxon>
    </lineage>
</organism>
<dbReference type="InterPro" id="IPR001387">
    <property type="entry name" value="Cro/C1-type_HTH"/>
</dbReference>
<gene>
    <name evidence="5" type="ORF">ERS852470_01819</name>
</gene>
<dbReference type="EMBL" id="CYZV01000018">
    <property type="protein sequence ID" value="CUO24888.1"/>
    <property type="molecule type" value="Genomic_DNA"/>
</dbReference>
<keyword evidence="1" id="KW-0805">Transcription regulation</keyword>
<dbReference type="GO" id="GO:0003677">
    <property type="term" value="F:DNA binding"/>
    <property type="evidence" value="ECO:0007669"/>
    <property type="project" value="UniProtKB-KW"/>
</dbReference>
<dbReference type="Proteomes" id="UP000095558">
    <property type="component" value="Unassembled WGS sequence"/>
</dbReference>
<dbReference type="AlphaFoldDB" id="A0A174DL41"/>
<dbReference type="PANTHER" id="PTHR40661:SF3">
    <property type="entry name" value="FELS-1 PROPHAGE TRANSCRIPTIONAL REGULATOR"/>
    <property type="match status" value="1"/>
</dbReference>
<evidence type="ECO:0000256" key="1">
    <source>
        <dbReference type="ARBA" id="ARBA00023015"/>
    </source>
</evidence>
<dbReference type="PROSITE" id="PS50943">
    <property type="entry name" value="HTH_CROC1"/>
    <property type="match status" value="1"/>
</dbReference>
<sequence>MANKYNVTKEIFSERLKELMVDNNETTYSIGELLNLSAATISRYRDGKMAPKITTIYSIANHFNVNPVWLMGYDVEKNLNLKDEIINLSEEEKILINNFKKLDSEDRNKVIDYTDLLSSQYKYKEDINKVIGLPKKEKQVWEQPGKEHLMPIACHDDNLTEEEKAIVNEKINEILNNLDKY</sequence>
<dbReference type="CDD" id="cd00093">
    <property type="entry name" value="HTH_XRE"/>
    <property type="match status" value="1"/>
</dbReference>
<dbReference type="SMART" id="SM00530">
    <property type="entry name" value="HTH_XRE"/>
    <property type="match status" value="1"/>
</dbReference>
<evidence type="ECO:0000256" key="3">
    <source>
        <dbReference type="ARBA" id="ARBA00023163"/>
    </source>
</evidence>
<dbReference type="InterPro" id="IPR010982">
    <property type="entry name" value="Lambda_DNA-bd_dom_sf"/>
</dbReference>
<keyword evidence="3" id="KW-0804">Transcription</keyword>
<dbReference type="RefSeq" id="WP_055276477.1">
    <property type="nucleotide sequence ID" value="NZ_CYZV01000018.1"/>
</dbReference>
<evidence type="ECO:0000256" key="2">
    <source>
        <dbReference type="ARBA" id="ARBA00023125"/>
    </source>
</evidence>
<keyword evidence="2" id="KW-0238">DNA-binding</keyword>
<protein>
    <submittedName>
        <fullName evidence="5">Cro/CI family transcriptional regulator</fullName>
    </submittedName>
</protein>
<dbReference type="Gene3D" id="1.10.260.40">
    <property type="entry name" value="lambda repressor-like DNA-binding domains"/>
    <property type="match status" value="1"/>
</dbReference>
<dbReference type="PANTHER" id="PTHR40661">
    <property type="match status" value="1"/>
</dbReference>
<accession>A0A174DL41</accession>
<dbReference type="Pfam" id="PF13443">
    <property type="entry name" value="HTH_26"/>
    <property type="match status" value="1"/>
</dbReference>
<reference evidence="5 6" key="1">
    <citation type="submission" date="2015-09" db="EMBL/GenBank/DDBJ databases">
        <authorList>
            <consortium name="Pathogen Informatics"/>
        </authorList>
    </citation>
    <scope>NUCLEOTIDE SEQUENCE [LARGE SCALE GENOMIC DNA]</scope>
    <source>
        <strain evidence="5 6">2789STDY5834855</strain>
    </source>
</reference>
<dbReference type="OrthoDB" id="1937466at2"/>
<evidence type="ECO:0000259" key="4">
    <source>
        <dbReference type="PROSITE" id="PS50943"/>
    </source>
</evidence>
<evidence type="ECO:0000313" key="5">
    <source>
        <dbReference type="EMBL" id="CUO24888.1"/>
    </source>
</evidence>
<evidence type="ECO:0000313" key="6">
    <source>
        <dbReference type="Proteomes" id="UP000095558"/>
    </source>
</evidence>